<proteinExistence type="inferred from homology"/>
<evidence type="ECO:0000256" key="3">
    <source>
        <dbReference type="ARBA" id="ARBA00022491"/>
    </source>
</evidence>
<dbReference type="GO" id="GO:0003723">
    <property type="term" value="F:RNA binding"/>
    <property type="evidence" value="ECO:0007669"/>
    <property type="project" value="TreeGrafter"/>
</dbReference>
<protein>
    <submittedName>
        <fullName evidence="8">Negative elongation factor D</fullName>
    </submittedName>
</protein>
<dbReference type="AlphaFoldDB" id="A0A1I7YKB7"/>
<keyword evidence="7" id="KW-1185">Reference proteome</keyword>
<evidence type="ECO:0000256" key="4">
    <source>
        <dbReference type="ARBA" id="ARBA00023015"/>
    </source>
</evidence>
<keyword evidence="5" id="KW-0804">Transcription</keyword>
<dbReference type="GO" id="GO:0032021">
    <property type="term" value="C:NELF complex"/>
    <property type="evidence" value="ECO:0007669"/>
    <property type="project" value="TreeGrafter"/>
</dbReference>
<name>A0A1I7YKB7_9BILA</name>
<keyword evidence="4" id="KW-0805">Transcription regulation</keyword>
<dbReference type="Pfam" id="PF04858">
    <property type="entry name" value="TH1"/>
    <property type="match status" value="1"/>
</dbReference>
<evidence type="ECO:0000313" key="8">
    <source>
        <dbReference type="WBParaSite" id="L893_g16987.t1"/>
    </source>
</evidence>
<evidence type="ECO:0000256" key="1">
    <source>
        <dbReference type="ARBA" id="ARBA00004123"/>
    </source>
</evidence>
<dbReference type="WBParaSite" id="L893_g16987.t1">
    <property type="protein sequence ID" value="L893_g16987.t1"/>
    <property type="gene ID" value="L893_g16987"/>
</dbReference>
<comment type="subcellular location">
    <subcellularLocation>
        <location evidence="1">Nucleus</location>
    </subcellularLocation>
</comment>
<keyword evidence="6" id="KW-0539">Nucleus</keyword>
<evidence type="ECO:0000256" key="2">
    <source>
        <dbReference type="ARBA" id="ARBA00005726"/>
    </source>
</evidence>
<dbReference type="Proteomes" id="UP000095287">
    <property type="component" value="Unplaced"/>
</dbReference>
<dbReference type="InterPro" id="IPR006942">
    <property type="entry name" value="TH1"/>
</dbReference>
<comment type="similarity">
    <text evidence="2">Belongs to the NELF-D family.</text>
</comment>
<dbReference type="GO" id="GO:0034244">
    <property type="term" value="P:negative regulation of transcription elongation by RNA polymerase II"/>
    <property type="evidence" value="ECO:0007669"/>
    <property type="project" value="TreeGrafter"/>
</dbReference>
<organism evidence="7 8">
    <name type="scientific">Steinernema glaseri</name>
    <dbReference type="NCBI Taxonomy" id="37863"/>
    <lineage>
        <taxon>Eukaryota</taxon>
        <taxon>Metazoa</taxon>
        <taxon>Ecdysozoa</taxon>
        <taxon>Nematoda</taxon>
        <taxon>Chromadorea</taxon>
        <taxon>Rhabditida</taxon>
        <taxon>Tylenchina</taxon>
        <taxon>Panagrolaimomorpha</taxon>
        <taxon>Strongyloidoidea</taxon>
        <taxon>Steinernematidae</taxon>
        <taxon>Steinernema</taxon>
    </lineage>
</organism>
<evidence type="ECO:0000256" key="6">
    <source>
        <dbReference type="ARBA" id="ARBA00023242"/>
    </source>
</evidence>
<evidence type="ECO:0000313" key="7">
    <source>
        <dbReference type="Proteomes" id="UP000095287"/>
    </source>
</evidence>
<keyword evidence="3" id="KW-0678">Repressor</keyword>
<dbReference type="PANTHER" id="PTHR12144">
    <property type="entry name" value="NEGATIVE ELONGATION FACTOR D"/>
    <property type="match status" value="1"/>
</dbReference>
<accession>A0A1I7YKB7</accession>
<reference evidence="8" key="1">
    <citation type="submission" date="2016-11" db="UniProtKB">
        <authorList>
            <consortium name="WormBaseParasite"/>
        </authorList>
    </citation>
    <scope>IDENTIFICATION</scope>
</reference>
<evidence type="ECO:0000256" key="5">
    <source>
        <dbReference type="ARBA" id="ARBA00023163"/>
    </source>
</evidence>
<dbReference type="PANTHER" id="PTHR12144:SF0">
    <property type="entry name" value="NEGATIVE ELONGATION FACTOR C_D"/>
    <property type="match status" value="1"/>
</dbReference>
<sequence length="349" mass="38751">MAEFEEPAVQLPDDEENRVILEHCAELFAQPDFVMEPEVKMSAMAFIQAKGEPEDLIERLSENYLALGQTCNLIGDWLADLELEDTAKPKKPGRGRRKAAPVEPASGAFKNCASVHESLESTMASLISRHFSMETVDRIFETDSEVGTEWLPQLITHKAWRRLVYDLSEKNPQCLMLTFCVKLISEAGFQHEISSVNTAARQLDIFCGVLVATLDSLLSEHSRGPGTESYERAFGELVKVACHSEHTYLYTQTILKVLMGRHDGMVRAACGHIANALRDALHKKDQTTAPVDLLLLQSPEDKIPQNAVQAIQTMVSKRELNPGDVVTLHQATSSLYISCTKGRTLRASS</sequence>